<keyword evidence="4" id="KW-0966">Cell projection</keyword>
<protein>
    <recommendedName>
        <fullName evidence="7">Intraflagellar transport protein 57</fullName>
    </recommendedName>
</protein>
<dbReference type="AlphaFoldDB" id="A0A7S1HC39"/>
<evidence type="ECO:0008006" key="7">
    <source>
        <dbReference type="Google" id="ProtNLM"/>
    </source>
</evidence>
<comment type="subcellular location">
    <subcellularLocation>
        <location evidence="1">Cell projection</location>
        <location evidence="1">Cilium</location>
    </subcellularLocation>
</comment>
<dbReference type="Pfam" id="PF10498">
    <property type="entry name" value="IFT57"/>
    <property type="match status" value="1"/>
</dbReference>
<evidence type="ECO:0000256" key="2">
    <source>
        <dbReference type="ARBA" id="ARBA00009415"/>
    </source>
</evidence>
<dbReference type="EMBL" id="HBFX01044461">
    <property type="protein sequence ID" value="CAD8975714.1"/>
    <property type="molecule type" value="Transcribed_RNA"/>
</dbReference>
<dbReference type="GO" id="GO:0005815">
    <property type="term" value="C:microtubule organizing center"/>
    <property type="evidence" value="ECO:0007669"/>
    <property type="project" value="TreeGrafter"/>
</dbReference>
<dbReference type="GO" id="GO:0005929">
    <property type="term" value="C:cilium"/>
    <property type="evidence" value="ECO:0007669"/>
    <property type="project" value="UniProtKB-SubCell"/>
</dbReference>
<dbReference type="GO" id="GO:0042073">
    <property type="term" value="P:intraciliary transport"/>
    <property type="evidence" value="ECO:0007669"/>
    <property type="project" value="TreeGrafter"/>
</dbReference>
<reference evidence="6" key="1">
    <citation type="submission" date="2021-01" db="EMBL/GenBank/DDBJ databases">
        <authorList>
            <person name="Corre E."/>
            <person name="Pelletier E."/>
            <person name="Niang G."/>
            <person name="Scheremetjew M."/>
            <person name="Finn R."/>
            <person name="Kale V."/>
            <person name="Holt S."/>
            <person name="Cochrane G."/>
            <person name="Meng A."/>
            <person name="Brown T."/>
            <person name="Cohen L."/>
        </authorList>
    </citation>
    <scope>NUCLEOTIDE SEQUENCE</scope>
    <source>
        <strain evidence="6">CCMP644</strain>
    </source>
</reference>
<dbReference type="GO" id="GO:1905515">
    <property type="term" value="P:non-motile cilium assembly"/>
    <property type="evidence" value="ECO:0007669"/>
    <property type="project" value="TreeGrafter"/>
</dbReference>
<evidence type="ECO:0000256" key="5">
    <source>
        <dbReference type="SAM" id="MobiDB-lite"/>
    </source>
</evidence>
<dbReference type="PANTHER" id="PTHR16011:SF0">
    <property type="entry name" value="INTRAFLAGELLAR TRANSPORT PROTEIN 57 HOMOLOG"/>
    <property type="match status" value="1"/>
</dbReference>
<feature type="region of interest" description="Disordered" evidence="5">
    <location>
        <begin position="1"/>
        <end position="21"/>
    </location>
</feature>
<dbReference type="GO" id="GO:0005794">
    <property type="term" value="C:Golgi apparatus"/>
    <property type="evidence" value="ECO:0007669"/>
    <property type="project" value="TreeGrafter"/>
</dbReference>
<gene>
    <name evidence="6" type="ORF">HAND00432_LOCUS26719</name>
</gene>
<dbReference type="InterPro" id="IPR019530">
    <property type="entry name" value="Intra-flagellar_transport_57"/>
</dbReference>
<dbReference type="GO" id="GO:0030992">
    <property type="term" value="C:intraciliary transport particle B"/>
    <property type="evidence" value="ECO:0007669"/>
    <property type="project" value="TreeGrafter"/>
</dbReference>
<comment type="similarity">
    <text evidence="2">Belongs to the IFT57 family.</text>
</comment>
<sequence>MPIRCGGGGGGGAPDEGAPQGIADMDLPNPFMLMPNILEKLKMLDYEDTFARDWMNGELLHHAYFSVPHPKPNEQFFYFVSVFTWLMKENRFSFQRPDQFDDPNTTVANVMDALRRARLPIDYPPAKVKQGHGEAVCVILDLLCDGALENRGFKVKQPVYPPDNYPEEAPVDEDEEVSGDAIADTLEGENDDEDDVYVGAKAAKGDKTAKENMPENRIMESTTDPKQWMVEVENVAPMLKMRIEPDNKEWRTHLETTKELQDNINSKTDPTKESLGKLSAAIGGAMERIGTRESNLNSQYKDRVGEYHEIQEKLQEVTKRFDEGNSGVADLTNQLNQITDELETIKSDMDSRGDSMTDTGPLVKLKDAMKKIKKDITSMDIRIGTVAHNLLHIKIAHEHSKESEREQNKDDDDD</sequence>
<proteinExistence type="inferred from homology"/>
<evidence type="ECO:0000256" key="4">
    <source>
        <dbReference type="ARBA" id="ARBA00023273"/>
    </source>
</evidence>
<name>A0A7S1HC39_HEMAN</name>
<dbReference type="SUPFAM" id="SSF57997">
    <property type="entry name" value="Tropomyosin"/>
    <property type="match status" value="1"/>
</dbReference>
<dbReference type="PANTHER" id="PTHR16011">
    <property type="entry name" value="IFT57/HIPPI"/>
    <property type="match status" value="1"/>
</dbReference>
<evidence type="ECO:0000313" key="6">
    <source>
        <dbReference type="EMBL" id="CAD8975714.1"/>
    </source>
</evidence>
<organism evidence="6">
    <name type="scientific">Hemiselmis andersenii</name>
    <name type="common">Cryptophyte alga</name>
    <dbReference type="NCBI Taxonomy" id="464988"/>
    <lineage>
        <taxon>Eukaryota</taxon>
        <taxon>Cryptophyceae</taxon>
        <taxon>Cryptomonadales</taxon>
        <taxon>Hemiselmidaceae</taxon>
        <taxon>Hemiselmis</taxon>
    </lineage>
</organism>
<evidence type="ECO:0000256" key="1">
    <source>
        <dbReference type="ARBA" id="ARBA00004138"/>
    </source>
</evidence>
<accession>A0A7S1HC39</accession>
<feature type="compositionally biased region" description="Gly residues" evidence="5">
    <location>
        <begin position="1"/>
        <end position="14"/>
    </location>
</feature>
<keyword evidence="3" id="KW-0969">Cilium</keyword>
<evidence type="ECO:0000256" key="3">
    <source>
        <dbReference type="ARBA" id="ARBA00023069"/>
    </source>
</evidence>